<comment type="caution">
    <text evidence="2">The sequence shown here is derived from an EMBL/GenBank/DDBJ whole genome shotgun (WGS) entry which is preliminary data.</text>
</comment>
<dbReference type="EMBL" id="BOMG01000014">
    <property type="protein sequence ID" value="GID52341.1"/>
    <property type="molecule type" value="Genomic_DNA"/>
</dbReference>
<sequence length="104" mass="11193">MSLREVVSVLVLLIAALGLIVAAALAFWPIRDGDGDRSARAAAEVDTHVQRWVPCSLEGVLASQLIAGSITRAQYLRALEQIAARDEQRAPFSLPRDEAPGTRS</sequence>
<evidence type="ECO:0000313" key="2">
    <source>
        <dbReference type="EMBL" id="GID52341.1"/>
    </source>
</evidence>
<keyword evidence="1" id="KW-1133">Transmembrane helix</keyword>
<keyword evidence="1" id="KW-0812">Transmembrane</keyword>
<proteinExistence type="predicted"/>
<name>A0ABQ3X1E4_9ACTN</name>
<keyword evidence="1" id="KW-0472">Membrane</keyword>
<evidence type="ECO:0000313" key="3">
    <source>
        <dbReference type="Proteomes" id="UP000612282"/>
    </source>
</evidence>
<feature type="transmembrane region" description="Helical" evidence="1">
    <location>
        <begin position="6"/>
        <end position="30"/>
    </location>
</feature>
<reference evidence="2 3" key="1">
    <citation type="submission" date="2021-01" db="EMBL/GenBank/DDBJ databases">
        <title>Whole genome shotgun sequence of Actinoplanes couchii NBRC 106145.</title>
        <authorList>
            <person name="Komaki H."/>
            <person name="Tamura T."/>
        </authorList>
    </citation>
    <scope>NUCLEOTIDE SEQUENCE [LARGE SCALE GENOMIC DNA]</scope>
    <source>
        <strain evidence="2 3">NBRC 106145</strain>
    </source>
</reference>
<dbReference type="RefSeq" id="WP_203793142.1">
    <property type="nucleotide sequence ID" value="NZ_BAAAQE010000054.1"/>
</dbReference>
<evidence type="ECO:0008006" key="4">
    <source>
        <dbReference type="Google" id="ProtNLM"/>
    </source>
</evidence>
<protein>
    <recommendedName>
        <fullName evidence="4">SHOCT domain-containing protein</fullName>
    </recommendedName>
</protein>
<keyword evidence="3" id="KW-1185">Reference proteome</keyword>
<accession>A0ABQ3X1E4</accession>
<organism evidence="2 3">
    <name type="scientific">Actinoplanes couchii</name>
    <dbReference type="NCBI Taxonomy" id="403638"/>
    <lineage>
        <taxon>Bacteria</taxon>
        <taxon>Bacillati</taxon>
        <taxon>Actinomycetota</taxon>
        <taxon>Actinomycetes</taxon>
        <taxon>Micromonosporales</taxon>
        <taxon>Micromonosporaceae</taxon>
        <taxon>Actinoplanes</taxon>
    </lineage>
</organism>
<dbReference type="Proteomes" id="UP000612282">
    <property type="component" value="Unassembled WGS sequence"/>
</dbReference>
<evidence type="ECO:0000256" key="1">
    <source>
        <dbReference type="SAM" id="Phobius"/>
    </source>
</evidence>
<gene>
    <name evidence="2" type="ORF">Aco03nite_007450</name>
</gene>